<accession>A0A392M8A4</accession>
<evidence type="ECO:0008006" key="3">
    <source>
        <dbReference type="Google" id="ProtNLM"/>
    </source>
</evidence>
<organism evidence="1 2">
    <name type="scientific">Trifolium medium</name>
    <dbReference type="NCBI Taxonomy" id="97028"/>
    <lineage>
        <taxon>Eukaryota</taxon>
        <taxon>Viridiplantae</taxon>
        <taxon>Streptophyta</taxon>
        <taxon>Embryophyta</taxon>
        <taxon>Tracheophyta</taxon>
        <taxon>Spermatophyta</taxon>
        <taxon>Magnoliopsida</taxon>
        <taxon>eudicotyledons</taxon>
        <taxon>Gunneridae</taxon>
        <taxon>Pentapetalae</taxon>
        <taxon>rosids</taxon>
        <taxon>fabids</taxon>
        <taxon>Fabales</taxon>
        <taxon>Fabaceae</taxon>
        <taxon>Papilionoideae</taxon>
        <taxon>50 kb inversion clade</taxon>
        <taxon>NPAAA clade</taxon>
        <taxon>Hologalegina</taxon>
        <taxon>IRL clade</taxon>
        <taxon>Trifolieae</taxon>
        <taxon>Trifolium</taxon>
    </lineage>
</organism>
<dbReference type="AlphaFoldDB" id="A0A392M8A4"/>
<reference evidence="1 2" key="1">
    <citation type="journal article" date="2018" name="Front. Plant Sci.">
        <title>Red Clover (Trifolium pratense) and Zigzag Clover (T. medium) - A Picture of Genomic Similarities and Differences.</title>
        <authorList>
            <person name="Dluhosova J."/>
            <person name="Istvanek J."/>
            <person name="Nedelnik J."/>
            <person name="Repkova J."/>
        </authorList>
    </citation>
    <scope>NUCLEOTIDE SEQUENCE [LARGE SCALE GENOMIC DNA]</scope>
    <source>
        <strain evidence="2">cv. 10/8</strain>
        <tissue evidence="1">Leaf</tissue>
    </source>
</reference>
<protein>
    <recommendedName>
        <fullName evidence="3">Retrotransposon gag protein</fullName>
    </recommendedName>
</protein>
<keyword evidence="2" id="KW-1185">Reference proteome</keyword>
<comment type="caution">
    <text evidence="1">The sequence shown here is derived from an EMBL/GenBank/DDBJ whole genome shotgun (WGS) entry which is preliminary data.</text>
</comment>
<proteinExistence type="predicted"/>
<evidence type="ECO:0000313" key="2">
    <source>
        <dbReference type="Proteomes" id="UP000265520"/>
    </source>
</evidence>
<evidence type="ECO:0000313" key="1">
    <source>
        <dbReference type="EMBL" id="MCH83449.1"/>
    </source>
</evidence>
<dbReference type="EMBL" id="LXQA010005208">
    <property type="protein sequence ID" value="MCH83449.1"/>
    <property type="molecule type" value="Genomic_DNA"/>
</dbReference>
<name>A0A392M8A4_9FABA</name>
<dbReference type="Proteomes" id="UP000265520">
    <property type="component" value="Unassembled WGS sequence"/>
</dbReference>
<gene>
    <name evidence="1" type="ORF">A2U01_0004270</name>
</gene>
<sequence>MKRRPKCDANWQKKTDATRYLGGSLMSKSAKDAIVIIERMTLSDHQGQYNGNHSKRKAEIIELSATDAMLAQNKLLAQVVEEFTKQLSKLPQHVKEMQEVSSKHKQVAYCELCNVDHPTGYCPPSNEEIDYMGNQQRQGQYQSNIGYQRE</sequence>